<gene>
    <name evidence="1" type="ORF">IAA66_08275</name>
</gene>
<reference evidence="1" key="1">
    <citation type="submission" date="2020-10" db="EMBL/GenBank/DDBJ databases">
        <authorList>
            <person name="Gilroy R."/>
        </authorList>
    </citation>
    <scope>NUCLEOTIDE SEQUENCE</scope>
    <source>
        <strain evidence="1">ChiHile30-977</strain>
    </source>
</reference>
<name>A0A9D1CIW7_9FIRM</name>
<dbReference type="AlphaFoldDB" id="A0A9D1CIW7"/>
<comment type="caution">
    <text evidence="1">The sequence shown here is derived from an EMBL/GenBank/DDBJ whole genome shotgun (WGS) entry which is preliminary data.</text>
</comment>
<protein>
    <submittedName>
        <fullName evidence="1">Uncharacterized protein</fullName>
    </submittedName>
</protein>
<dbReference type="Proteomes" id="UP000886819">
    <property type="component" value="Unassembled WGS sequence"/>
</dbReference>
<evidence type="ECO:0000313" key="2">
    <source>
        <dbReference type="Proteomes" id="UP000886819"/>
    </source>
</evidence>
<organism evidence="1 2">
    <name type="scientific">Candidatus Avichristensenella intestinipullorum</name>
    <dbReference type="NCBI Taxonomy" id="2840693"/>
    <lineage>
        <taxon>Bacteria</taxon>
        <taxon>Bacillati</taxon>
        <taxon>Bacillota</taxon>
        <taxon>Clostridia</taxon>
        <taxon>Candidatus Avichristensenella</taxon>
    </lineage>
</organism>
<proteinExistence type="predicted"/>
<evidence type="ECO:0000313" key="1">
    <source>
        <dbReference type="EMBL" id="HIQ63561.1"/>
    </source>
</evidence>
<dbReference type="EMBL" id="DVFI01000112">
    <property type="protein sequence ID" value="HIQ63561.1"/>
    <property type="molecule type" value="Genomic_DNA"/>
</dbReference>
<accession>A0A9D1CIW7</accession>
<sequence length="115" mass="12832">MRLGALRARATIQATGDAEEAAVLEPLLSQYINEGYDRLAEAFGLKECEMLQTEEDEPVLPAWAHGAIADYASWMLMRNGNAQRQSRGLQFRAAFEEARARALRAGRSRFTGIYP</sequence>
<reference evidence="1" key="2">
    <citation type="journal article" date="2021" name="PeerJ">
        <title>Extensive microbial diversity within the chicken gut microbiome revealed by metagenomics and culture.</title>
        <authorList>
            <person name="Gilroy R."/>
            <person name="Ravi A."/>
            <person name="Getino M."/>
            <person name="Pursley I."/>
            <person name="Horton D.L."/>
            <person name="Alikhan N.F."/>
            <person name="Baker D."/>
            <person name="Gharbi K."/>
            <person name="Hall N."/>
            <person name="Watson M."/>
            <person name="Adriaenssens E.M."/>
            <person name="Foster-Nyarko E."/>
            <person name="Jarju S."/>
            <person name="Secka A."/>
            <person name="Antonio M."/>
            <person name="Oren A."/>
            <person name="Chaudhuri R.R."/>
            <person name="La Ragione R."/>
            <person name="Hildebrand F."/>
            <person name="Pallen M.J."/>
        </authorList>
    </citation>
    <scope>NUCLEOTIDE SEQUENCE</scope>
    <source>
        <strain evidence="1">ChiHile30-977</strain>
    </source>
</reference>